<dbReference type="SUPFAM" id="SSF47616">
    <property type="entry name" value="GST C-terminal domain-like"/>
    <property type="match status" value="1"/>
</dbReference>
<protein>
    <submittedName>
        <fullName evidence="2">Glutathione S-transferase family protein</fullName>
    </submittedName>
</protein>
<dbReference type="InterPro" id="IPR004045">
    <property type="entry name" value="Glutathione_S-Trfase_N"/>
</dbReference>
<dbReference type="Proteomes" id="UP000266385">
    <property type="component" value="Unassembled WGS sequence"/>
</dbReference>
<keyword evidence="2" id="KW-0808">Transferase</keyword>
<comment type="caution">
    <text evidence="2">The sequence shown here is derived from an EMBL/GenBank/DDBJ whole genome shotgun (WGS) entry which is preliminary data.</text>
</comment>
<dbReference type="AlphaFoldDB" id="A0A399R5T2"/>
<dbReference type="Gene3D" id="1.20.1050.10">
    <property type="match status" value="1"/>
</dbReference>
<dbReference type="EMBL" id="QWFX01000016">
    <property type="protein sequence ID" value="RIJ27006.1"/>
    <property type="molecule type" value="Genomic_DNA"/>
</dbReference>
<accession>A0A399R5T2</accession>
<dbReference type="Pfam" id="PF13410">
    <property type="entry name" value="GST_C_2"/>
    <property type="match status" value="1"/>
</dbReference>
<keyword evidence="3" id="KW-1185">Reference proteome</keyword>
<dbReference type="OrthoDB" id="7054557at2"/>
<organism evidence="2 3">
    <name type="scientific">Henriciella mobilis</name>
    <dbReference type="NCBI Taxonomy" id="2305467"/>
    <lineage>
        <taxon>Bacteria</taxon>
        <taxon>Pseudomonadati</taxon>
        <taxon>Pseudomonadota</taxon>
        <taxon>Alphaproteobacteria</taxon>
        <taxon>Hyphomonadales</taxon>
        <taxon>Hyphomonadaceae</taxon>
        <taxon>Henriciella</taxon>
    </lineage>
</organism>
<reference evidence="2 3" key="1">
    <citation type="submission" date="2018-08" db="EMBL/GenBank/DDBJ databases">
        <title>Henriciella mobilis sp. nov., isolated from seawater.</title>
        <authorList>
            <person name="Cheng H."/>
            <person name="Wu Y.-H."/>
            <person name="Xu X.-W."/>
            <person name="Guo L.-L."/>
        </authorList>
    </citation>
    <scope>NUCLEOTIDE SEQUENCE [LARGE SCALE GENOMIC DNA]</scope>
    <source>
        <strain evidence="2 3">JN25</strain>
    </source>
</reference>
<dbReference type="InterPro" id="IPR036282">
    <property type="entry name" value="Glutathione-S-Trfase_C_sf"/>
</dbReference>
<name>A0A399R5T2_9PROT</name>
<proteinExistence type="predicted"/>
<evidence type="ECO:0000313" key="2">
    <source>
        <dbReference type="EMBL" id="RIJ27006.1"/>
    </source>
</evidence>
<evidence type="ECO:0000259" key="1">
    <source>
        <dbReference type="Pfam" id="PF13417"/>
    </source>
</evidence>
<feature type="domain" description="GST N-terminal" evidence="1">
    <location>
        <begin position="3"/>
        <end position="66"/>
    </location>
</feature>
<sequence>MLALLRYRHIPYEMIWGGHQNPPAGLPQPKVKLLPTFYFPTDGGALEAVVDSTPIIRRLEADYSGRSVIPADPALAFIDALIEDYADEWLTKAMFHYRWAREVDCRNAGPLLVYWSMPTIDADQAKQAADQFTKRQVDRLYVVGSNETTAETIEASYKRLLSILDSLIAQQGYVMGARPGASDFAIYGQLTQLAVIEPTSAGVTSETSQRVRAWIDRMEDLSGLDPQDGDWIAADKAGARLKPLLDEIGRVYVPFLIANARAAMAGSSEVSGEVDGRPWTQPVFPYQAKCLENLRTAHASLDDAARKTVDETLSGTGCEALFTTSMKA</sequence>
<gene>
    <name evidence="2" type="ORF">D1223_18525</name>
</gene>
<evidence type="ECO:0000313" key="3">
    <source>
        <dbReference type="Proteomes" id="UP000266385"/>
    </source>
</evidence>
<dbReference type="Pfam" id="PF13417">
    <property type="entry name" value="GST_N_3"/>
    <property type="match status" value="1"/>
</dbReference>
<dbReference type="GO" id="GO:0016740">
    <property type="term" value="F:transferase activity"/>
    <property type="evidence" value="ECO:0007669"/>
    <property type="project" value="UniProtKB-KW"/>
</dbReference>